<evidence type="ECO:0000313" key="1">
    <source>
        <dbReference type="EMBL" id="POH73898.1"/>
    </source>
</evidence>
<dbReference type="EMBL" id="PPXC01000005">
    <property type="protein sequence ID" value="POH73898.1"/>
    <property type="molecule type" value="Genomic_DNA"/>
</dbReference>
<organism evidence="1 2">
    <name type="scientific">Arthrobacter glacialis</name>
    <dbReference type="NCBI Taxonomy" id="1664"/>
    <lineage>
        <taxon>Bacteria</taxon>
        <taxon>Bacillati</taxon>
        <taxon>Actinomycetota</taxon>
        <taxon>Actinomycetes</taxon>
        <taxon>Micrococcales</taxon>
        <taxon>Micrococcaceae</taxon>
        <taxon>Arthrobacter</taxon>
    </lineage>
</organism>
<dbReference type="InterPro" id="IPR018766">
    <property type="entry name" value="Zinicin_2"/>
</dbReference>
<dbReference type="AlphaFoldDB" id="A0A2S3ZXE0"/>
<dbReference type="GO" id="GO:0016787">
    <property type="term" value="F:hydrolase activity"/>
    <property type="evidence" value="ECO:0007669"/>
    <property type="project" value="UniProtKB-KW"/>
</dbReference>
<name>A0A2S3ZXE0_ARTGL</name>
<gene>
    <name evidence="1" type="ORF">CVS27_08260</name>
</gene>
<dbReference type="PANTHER" id="PTHR39420">
    <property type="match status" value="1"/>
</dbReference>
<dbReference type="InterPro" id="IPR042271">
    <property type="entry name" value="Zinicin_2_N"/>
</dbReference>
<protein>
    <submittedName>
        <fullName evidence="1">Hydrolase</fullName>
    </submittedName>
</protein>
<dbReference type="Gene3D" id="1.20.150.30">
    <property type="entry name" value="Zincin-like metallopeptidase, N-terminal domain"/>
    <property type="match status" value="1"/>
</dbReference>
<evidence type="ECO:0000313" key="2">
    <source>
        <dbReference type="Proteomes" id="UP000237061"/>
    </source>
</evidence>
<accession>A0A2S3ZXE0</accession>
<keyword evidence="1" id="KW-0378">Hydrolase</keyword>
<reference evidence="1 2" key="1">
    <citation type="submission" date="2018-01" db="EMBL/GenBank/DDBJ databases">
        <title>Arthrobacter sp. nov., from glaciers in China.</title>
        <authorList>
            <person name="Liu Q."/>
            <person name="Xin Y.-H."/>
        </authorList>
    </citation>
    <scope>NUCLEOTIDE SEQUENCE [LARGE SCALE GENOMIC DNA]</scope>
    <source>
        <strain evidence="1 2">HLT2-12-2</strain>
    </source>
</reference>
<dbReference type="NCBIfam" id="TIGR03624">
    <property type="entry name" value="putative hydrolase"/>
    <property type="match status" value="1"/>
</dbReference>
<dbReference type="NCBIfam" id="TIGR03883">
    <property type="entry name" value="DUF2342_F420"/>
    <property type="match status" value="1"/>
</dbReference>
<sequence length="398" mass="42860">MVCMSQQSNAAATPSTSPSMVNWELAAKTAANLAPAGPALRGSEISAAVENLRLMAERSVPHVHEISRLEAARDLRDSEVLVVDRASWAKANTQSFAVMMDPVLRALAAKQALAAKESGGRPVQGSSSATFGATVTGAQLGGALAFLSSKVLGQYDPFAALAASNNGHQQAAGGRLLLVAPNIITVERELKVDPADFRLWVCLHEQTHRVQFAAAPWLRHHMMGEIEKLGTLLVGDSDNFGERLLQAAKQMGNKPGQAEKIAKDAAGQGPSRGGMLDLLQNPDQKAALSHLTAVMSLLEGHANVVMDGVDQRIVPTVRTIRQRFNSRGKDRGVIEKFIRNLLGLDAKMRQYSDGAKFVRDVVAVVGMDGFNNVWSQEKNLPTEAEIHNARLWVERMGL</sequence>
<dbReference type="PANTHER" id="PTHR39420:SF1">
    <property type="entry name" value="HYDROLASE"/>
    <property type="match status" value="1"/>
</dbReference>
<proteinExistence type="predicted"/>
<dbReference type="InterPro" id="IPR022454">
    <property type="entry name" value="CHP03883_F420-assoc"/>
</dbReference>
<dbReference type="Proteomes" id="UP000237061">
    <property type="component" value="Unassembled WGS sequence"/>
</dbReference>
<comment type="caution">
    <text evidence="1">The sequence shown here is derived from an EMBL/GenBank/DDBJ whole genome shotgun (WGS) entry which is preliminary data.</text>
</comment>
<dbReference type="RefSeq" id="WP_103465253.1">
    <property type="nucleotide sequence ID" value="NZ_PPXC01000005.1"/>
</dbReference>
<dbReference type="Pfam" id="PF10103">
    <property type="entry name" value="Zincin_2"/>
    <property type="match status" value="1"/>
</dbReference>
<dbReference type="SUPFAM" id="SSF55486">
    <property type="entry name" value="Metalloproteases ('zincins'), catalytic domain"/>
    <property type="match status" value="1"/>
</dbReference>
<keyword evidence="2" id="KW-1185">Reference proteome</keyword>